<protein>
    <recommendedName>
        <fullName evidence="4">Esterase</fullName>
    </recommendedName>
</protein>
<reference evidence="2" key="1">
    <citation type="journal article" date="2021" name="PeerJ">
        <title>Extensive microbial diversity within the chicken gut microbiome revealed by metagenomics and culture.</title>
        <authorList>
            <person name="Gilroy R."/>
            <person name="Ravi A."/>
            <person name="Getino M."/>
            <person name="Pursley I."/>
            <person name="Horton D.L."/>
            <person name="Alikhan N.F."/>
            <person name="Baker D."/>
            <person name="Gharbi K."/>
            <person name="Hall N."/>
            <person name="Watson M."/>
            <person name="Adriaenssens E.M."/>
            <person name="Foster-Nyarko E."/>
            <person name="Jarju S."/>
            <person name="Secka A."/>
            <person name="Antonio M."/>
            <person name="Oren A."/>
            <person name="Chaudhuri R.R."/>
            <person name="La Ragione R."/>
            <person name="Hildebrand F."/>
            <person name="Pallen M.J."/>
        </authorList>
    </citation>
    <scope>NUCLEOTIDE SEQUENCE</scope>
    <source>
        <strain evidence="2">CHK174-6876</strain>
    </source>
</reference>
<gene>
    <name evidence="2" type="ORF">K8V00_05920</name>
</gene>
<organism evidence="2 3">
    <name type="scientific">Ligilactobacillus acidipiscis</name>
    <dbReference type="NCBI Taxonomy" id="89059"/>
    <lineage>
        <taxon>Bacteria</taxon>
        <taxon>Bacillati</taxon>
        <taxon>Bacillota</taxon>
        <taxon>Bacilli</taxon>
        <taxon>Lactobacillales</taxon>
        <taxon>Lactobacillaceae</taxon>
        <taxon>Ligilactobacillus</taxon>
    </lineage>
</organism>
<name>A0A921F837_9LACO</name>
<sequence>MKKYQSRIILFLAALFAFTGISFGAHARADESSSVITTTTYSPNLGMDWNYDVYLPKGYQAQANRKYPVLYMLHGVYGDHTNMLEKFDSQKMLDDVIQKSGKPMIVVFVDGFNSFYVDQKGGQQMETAIVRDLIPTIEHRYKVSRRVSQHAIGGISMGGYGAARLALKYPQLFSQAAMMSPSVWYNL</sequence>
<dbReference type="AlphaFoldDB" id="A0A921F837"/>
<keyword evidence="1" id="KW-0732">Signal</keyword>
<dbReference type="Gene3D" id="3.40.50.1820">
    <property type="entry name" value="alpha/beta hydrolase"/>
    <property type="match status" value="1"/>
</dbReference>
<dbReference type="InterPro" id="IPR000801">
    <property type="entry name" value="Esterase-like"/>
</dbReference>
<dbReference type="InterPro" id="IPR050583">
    <property type="entry name" value="Mycobacterial_A85_antigen"/>
</dbReference>
<accession>A0A921F837</accession>
<dbReference type="PANTHER" id="PTHR48098:SF1">
    <property type="entry name" value="DIACYLGLYCEROL ACYLTRANSFERASE_MYCOLYLTRANSFERASE AG85A"/>
    <property type="match status" value="1"/>
</dbReference>
<dbReference type="SUPFAM" id="SSF53474">
    <property type="entry name" value="alpha/beta-Hydrolases"/>
    <property type="match status" value="1"/>
</dbReference>
<dbReference type="PANTHER" id="PTHR48098">
    <property type="entry name" value="ENTEROCHELIN ESTERASE-RELATED"/>
    <property type="match status" value="1"/>
</dbReference>
<evidence type="ECO:0000313" key="3">
    <source>
        <dbReference type="Proteomes" id="UP000707535"/>
    </source>
</evidence>
<evidence type="ECO:0000256" key="1">
    <source>
        <dbReference type="SAM" id="SignalP"/>
    </source>
</evidence>
<reference evidence="2" key="2">
    <citation type="submission" date="2021-09" db="EMBL/GenBank/DDBJ databases">
        <authorList>
            <person name="Gilroy R."/>
        </authorList>
    </citation>
    <scope>NUCLEOTIDE SEQUENCE</scope>
    <source>
        <strain evidence="2">CHK174-6876</strain>
    </source>
</reference>
<feature type="chain" id="PRO_5039460259" description="Esterase" evidence="1">
    <location>
        <begin position="28"/>
        <end position="187"/>
    </location>
</feature>
<evidence type="ECO:0000313" key="2">
    <source>
        <dbReference type="EMBL" id="HJE97139.1"/>
    </source>
</evidence>
<evidence type="ECO:0008006" key="4">
    <source>
        <dbReference type="Google" id="ProtNLM"/>
    </source>
</evidence>
<feature type="signal peptide" evidence="1">
    <location>
        <begin position="1"/>
        <end position="27"/>
    </location>
</feature>
<dbReference type="InterPro" id="IPR029058">
    <property type="entry name" value="AB_hydrolase_fold"/>
</dbReference>
<dbReference type="EMBL" id="DYXG01000057">
    <property type="protein sequence ID" value="HJE97139.1"/>
    <property type="molecule type" value="Genomic_DNA"/>
</dbReference>
<dbReference type="Pfam" id="PF00756">
    <property type="entry name" value="Esterase"/>
    <property type="match status" value="1"/>
</dbReference>
<comment type="caution">
    <text evidence="2">The sequence shown here is derived from an EMBL/GenBank/DDBJ whole genome shotgun (WGS) entry which is preliminary data.</text>
</comment>
<dbReference type="Proteomes" id="UP000707535">
    <property type="component" value="Unassembled WGS sequence"/>
</dbReference>
<proteinExistence type="predicted"/>